<reference evidence="3 4" key="1">
    <citation type="submission" date="2021-08" db="EMBL/GenBank/DDBJ databases">
        <title>Whole genome sequence of novel Actinomyces species strain MAS-1.</title>
        <authorList>
            <person name="Saito M."/>
            <person name="Kuwahara N."/>
            <person name="Takizawa T."/>
            <person name="Gotouda H."/>
            <person name="Ochiai T."/>
        </authorList>
    </citation>
    <scope>NUCLEOTIDE SEQUENCE [LARGE SCALE GENOMIC DNA]</scope>
    <source>
        <strain evidence="3 4">MAS-1</strain>
    </source>
</reference>
<organism evidence="3 4">
    <name type="scientific">Actinomyces capricornis</name>
    <dbReference type="NCBI Taxonomy" id="2755559"/>
    <lineage>
        <taxon>Bacteria</taxon>
        <taxon>Bacillati</taxon>
        <taxon>Actinomycetota</taxon>
        <taxon>Actinomycetes</taxon>
        <taxon>Actinomycetales</taxon>
        <taxon>Actinomycetaceae</taxon>
        <taxon>Actinomyces</taxon>
    </lineage>
</organism>
<proteinExistence type="predicted"/>
<evidence type="ECO:0000256" key="1">
    <source>
        <dbReference type="SAM" id="MobiDB-lite"/>
    </source>
</evidence>
<sequence length="443" mass="47243">MTTPATAPAASPSQAGAPPAPEARTAPNGAAPPDTSGPGATPSRDQALTRLPRALQVLAVWAAASLTTFIILRLGAQDTPATPWGGAAPSWVEHMAFWDAGWYERISREGYPDTLPVDGNGRVTQNSWAFMPLLPLLAGLLGWTGWSFYACAAVVSVAASAGAAVVADRWLAPRTGPTASLWAVGLVWSSPCAAILQVPYAESLGLLLVGLTLLRLARGHALSAIPFAVLASFARPVGVPLGAALGLWWAWEVAHARGLVPRDWYRRLLPTQEPLTARSRLRLLMAALTTCAAALAWPAIAWALTGRADAYTATETSWRGDHLVPFTPWLIRAGWWVGDHLGWMLVLVVLLAAALVLSARAARRLGAPAWFWCLGYVVYLLAFFDPTTSLIRLLLPLAPLAWGAASALGMRGRAALLVACLGGQLWWVAWVWDLGTVHIQWVP</sequence>
<feature type="region of interest" description="Disordered" evidence="1">
    <location>
        <begin position="1"/>
        <end position="45"/>
    </location>
</feature>
<evidence type="ECO:0000313" key="3">
    <source>
        <dbReference type="EMBL" id="BDA63720.1"/>
    </source>
</evidence>
<feature type="transmembrane region" description="Helical" evidence="2">
    <location>
        <begin position="365"/>
        <end position="384"/>
    </location>
</feature>
<feature type="compositionally biased region" description="Low complexity" evidence="1">
    <location>
        <begin position="1"/>
        <end position="17"/>
    </location>
</feature>
<feature type="transmembrane region" description="Helical" evidence="2">
    <location>
        <begin position="54"/>
        <end position="76"/>
    </location>
</feature>
<keyword evidence="2" id="KW-0472">Membrane</keyword>
<dbReference type="EMBL" id="AP025017">
    <property type="protein sequence ID" value="BDA63720.1"/>
    <property type="molecule type" value="Genomic_DNA"/>
</dbReference>
<name>A0ABM7U8B7_9ACTO</name>
<keyword evidence="2" id="KW-0812">Transmembrane</keyword>
<protein>
    <recommendedName>
        <fullName evidence="5">Integral membrane protein</fullName>
    </recommendedName>
</protein>
<feature type="transmembrane region" description="Helical" evidence="2">
    <location>
        <begin position="283"/>
        <end position="304"/>
    </location>
</feature>
<dbReference type="Proteomes" id="UP000824496">
    <property type="component" value="Chromosome"/>
</dbReference>
<evidence type="ECO:0000313" key="4">
    <source>
        <dbReference type="Proteomes" id="UP000824496"/>
    </source>
</evidence>
<feature type="transmembrane region" description="Helical" evidence="2">
    <location>
        <begin position="221"/>
        <end position="251"/>
    </location>
</feature>
<accession>A0ABM7U8B7</accession>
<keyword evidence="4" id="KW-1185">Reference proteome</keyword>
<keyword evidence="2" id="KW-1133">Transmembrane helix</keyword>
<feature type="transmembrane region" description="Helical" evidence="2">
    <location>
        <begin position="179"/>
        <end position="201"/>
    </location>
</feature>
<dbReference type="RefSeq" id="WP_223910815.1">
    <property type="nucleotide sequence ID" value="NZ_AP025017.1"/>
</dbReference>
<evidence type="ECO:0008006" key="5">
    <source>
        <dbReference type="Google" id="ProtNLM"/>
    </source>
</evidence>
<evidence type="ECO:0000256" key="2">
    <source>
        <dbReference type="SAM" id="Phobius"/>
    </source>
</evidence>
<feature type="transmembrane region" description="Helical" evidence="2">
    <location>
        <begin position="415"/>
        <end position="432"/>
    </location>
</feature>
<feature type="transmembrane region" description="Helical" evidence="2">
    <location>
        <begin position="146"/>
        <end position="167"/>
    </location>
</feature>
<feature type="transmembrane region" description="Helical" evidence="2">
    <location>
        <begin position="340"/>
        <end position="358"/>
    </location>
</feature>
<feature type="transmembrane region" description="Helical" evidence="2">
    <location>
        <begin position="390"/>
        <end position="408"/>
    </location>
</feature>
<gene>
    <name evidence="3" type="ORF">MANAM107_05540</name>
</gene>